<dbReference type="Proteomes" id="UP000001075">
    <property type="component" value="Unassembled WGS sequence"/>
</dbReference>
<reference evidence="2" key="1">
    <citation type="journal article" date="2011" name="Nat. Biotechnol.">
        <title>The genomic sequence of the Chinese hamster ovary (CHO)-K1 cell line.</title>
        <authorList>
            <person name="Xu X."/>
            <person name="Nagarajan H."/>
            <person name="Lewis N.E."/>
            <person name="Pan S."/>
            <person name="Cai Z."/>
            <person name="Liu X."/>
            <person name="Chen W."/>
            <person name="Xie M."/>
            <person name="Wang W."/>
            <person name="Hammond S."/>
            <person name="Andersen M.R."/>
            <person name="Neff N."/>
            <person name="Passarelli B."/>
            <person name="Koh W."/>
            <person name="Fan H.C."/>
            <person name="Wang J."/>
            <person name="Gui Y."/>
            <person name="Lee K.H."/>
            <person name="Betenbaugh M.J."/>
            <person name="Quake S.R."/>
            <person name="Famili I."/>
            <person name="Palsson B.O."/>
            <person name="Wang J."/>
        </authorList>
    </citation>
    <scope>NUCLEOTIDE SEQUENCE [LARGE SCALE GENOMIC DNA]</scope>
    <source>
        <strain evidence="2">CHO K1 cell line</strain>
    </source>
</reference>
<evidence type="ECO:0000313" key="1">
    <source>
        <dbReference type="EMBL" id="EGV96255.1"/>
    </source>
</evidence>
<organism evidence="1 2">
    <name type="scientific">Cricetulus griseus</name>
    <name type="common">Chinese hamster</name>
    <name type="synonym">Cricetulus barabensis griseus</name>
    <dbReference type="NCBI Taxonomy" id="10029"/>
    <lineage>
        <taxon>Eukaryota</taxon>
        <taxon>Metazoa</taxon>
        <taxon>Chordata</taxon>
        <taxon>Craniata</taxon>
        <taxon>Vertebrata</taxon>
        <taxon>Euteleostomi</taxon>
        <taxon>Mammalia</taxon>
        <taxon>Eutheria</taxon>
        <taxon>Euarchontoglires</taxon>
        <taxon>Glires</taxon>
        <taxon>Rodentia</taxon>
        <taxon>Myomorpha</taxon>
        <taxon>Muroidea</taxon>
        <taxon>Cricetidae</taxon>
        <taxon>Cricetinae</taxon>
        <taxon>Cricetulus</taxon>
    </lineage>
</organism>
<name>G3HQ53_CRIGR</name>
<evidence type="ECO:0000313" key="2">
    <source>
        <dbReference type="Proteomes" id="UP000001075"/>
    </source>
</evidence>
<proteinExistence type="predicted"/>
<protein>
    <submittedName>
        <fullName evidence="1">Uncharacterized protein</fullName>
    </submittedName>
</protein>
<dbReference type="EMBL" id="JH000598">
    <property type="protein sequence ID" value="EGV96255.1"/>
    <property type="molecule type" value="Genomic_DNA"/>
</dbReference>
<gene>
    <name evidence="1" type="ORF">I79_012947</name>
</gene>
<dbReference type="InParanoid" id="G3HQ53"/>
<accession>G3HQ53</accession>
<sequence length="60" mass="7181">MWLVKAVYQKKARQPPTLSYTETKLQNIKDKQATMPNKQVVYKTERKIHLYSRTSENQQI</sequence>
<dbReference type="AlphaFoldDB" id="G3HQ53"/>